<evidence type="ECO:0000256" key="1">
    <source>
        <dbReference type="SAM" id="Phobius"/>
    </source>
</evidence>
<sequence length="220" mass="22447">MVLLRLLPPPSSPLPIPLLSARPLLRLGGTVAAPFPRASRDSKPPPPLLLPAPVWSITTGRDGGGTVCIDPSVAASAAALTSGSSLRLLPPVAPYLALAATSRRLSSFEADAGTPCSSAAAPGMLVVLLRRTTAATPEVSRASRPLSRVLSTTALPRCLRPNAAAAAGGALGPGALISKSPSALVSSAWPVLLLPLALPLLVSARIKRRCVSMYLMRLGP</sequence>
<protein>
    <submittedName>
        <fullName evidence="2">Uncharacterized protein</fullName>
    </submittedName>
</protein>
<proteinExistence type="predicted"/>
<keyword evidence="3" id="KW-1185">Reference proteome</keyword>
<reference evidence="2" key="1">
    <citation type="journal article" date="2021" name="Proc. Natl. Acad. Sci. U.S.A.">
        <title>Three genomes in the algal genus Volvox reveal the fate of a haploid sex-determining region after a transition to homothallism.</title>
        <authorList>
            <person name="Yamamoto K."/>
            <person name="Hamaji T."/>
            <person name="Kawai-Toyooka H."/>
            <person name="Matsuzaki R."/>
            <person name="Takahashi F."/>
            <person name="Nishimura Y."/>
            <person name="Kawachi M."/>
            <person name="Noguchi H."/>
            <person name="Minakuchi Y."/>
            <person name="Umen J.G."/>
            <person name="Toyoda A."/>
            <person name="Nozaki H."/>
        </authorList>
    </citation>
    <scope>NUCLEOTIDE SEQUENCE</scope>
    <source>
        <strain evidence="2">NIES-3780</strain>
    </source>
</reference>
<keyword evidence="1" id="KW-0812">Transmembrane</keyword>
<gene>
    <name evidence="2" type="ORF">Vafri_14947</name>
</gene>
<organism evidence="2 3">
    <name type="scientific">Volvox africanus</name>
    <dbReference type="NCBI Taxonomy" id="51714"/>
    <lineage>
        <taxon>Eukaryota</taxon>
        <taxon>Viridiplantae</taxon>
        <taxon>Chlorophyta</taxon>
        <taxon>core chlorophytes</taxon>
        <taxon>Chlorophyceae</taxon>
        <taxon>CS clade</taxon>
        <taxon>Chlamydomonadales</taxon>
        <taxon>Volvocaceae</taxon>
        <taxon>Volvox</taxon>
    </lineage>
</organism>
<name>A0A8J4BK13_9CHLO</name>
<accession>A0A8J4BK13</accession>
<comment type="caution">
    <text evidence="2">The sequence shown here is derived from an EMBL/GenBank/DDBJ whole genome shotgun (WGS) entry which is preliminary data.</text>
</comment>
<dbReference type="Proteomes" id="UP000747399">
    <property type="component" value="Unassembled WGS sequence"/>
</dbReference>
<evidence type="ECO:0000313" key="3">
    <source>
        <dbReference type="Proteomes" id="UP000747399"/>
    </source>
</evidence>
<feature type="transmembrane region" description="Helical" evidence="1">
    <location>
        <begin position="188"/>
        <end position="206"/>
    </location>
</feature>
<evidence type="ECO:0000313" key="2">
    <source>
        <dbReference type="EMBL" id="GIL60318.1"/>
    </source>
</evidence>
<dbReference type="EMBL" id="BNCO01000039">
    <property type="protein sequence ID" value="GIL60318.1"/>
    <property type="molecule type" value="Genomic_DNA"/>
</dbReference>
<dbReference type="AlphaFoldDB" id="A0A8J4BK13"/>
<keyword evidence="1" id="KW-1133">Transmembrane helix</keyword>
<keyword evidence="1" id="KW-0472">Membrane</keyword>